<dbReference type="PANTHER" id="PTHR42940:SF3">
    <property type="entry name" value="ALCOHOL DEHYDROGENASE 1-RELATED"/>
    <property type="match status" value="1"/>
</dbReference>
<evidence type="ECO:0000256" key="6">
    <source>
        <dbReference type="ARBA" id="ARBA00023002"/>
    </source>
</evidence>
<dbReference type="CDD" id="cd08231">
    <property type="entry name" value="MDR_TM0436_like"/>
    <property type="match status" value="1"/>
</dbReference>
<keyword evidence="10" id="KW-1185">Reference proteome</keyword>
<sequence length="372" mass="38966">MRATAAVFRGVGQPFDRVSWTLPEPAGREVLVEVVACTLCGSDLHSIHGRRSVPTPSVLGHEILGRIVAFGQEAPRLDSAGKKLAEGDRVTWAVVAHCGDCFYCHRDLPQKCERGFKYGHEPLRPGRELSGGLADHCLLVPGTAIFRVPDGLSDAAACPASCATATVAAALEAAGPLDGRSVLVIGAGMLGVTATAWSRVLGAGDVITCDPSEERLALAAAFGATRSTSPSRLVETVTESTGGRGMDIALEFSGSPNAIEAALPLLGTGGTLVLVGSVFPTRPLSVDPERIVRRCITIQGIHNYMPRHLQRALEFLARNPQYPFDSLVSSWQPLGEIDAIVGSDLAKQALRVGVRPDVHGSPAVASGLSMSG</sequence>
<evidence type="ECO:0000313" key="10">
    <source>
        <dbReference type="Proteomes" id="UP000010798"/>
    </source>
</evidence>
<dbReference type="Gene3D" id="3.40.50.720">
    <property type="entry name" value="NAD(P)-binding Rossmann-like Domain"/>
    <property type="match status" value="1"/>
</dbReference>
<evidence type="ECO:0000256" key="1">
    <source>
        <dbReference type="ARBA" id="ARBA00001947"/>
    </source>
</evidence>
<dbReference type="EC" id="1.1.1.1" evidence="3"/>
<dbReference type="InterPro" id="IPR011032">
    <property type="entry name" value="GroES-like_sf"/>
</dbReference>
<keyword evidence="5" id="KW-0862">Zinc</keyword>
<gene>
    <name evidence="9" type="ordered locus">Sinac_0393</name>
</gene>
<evidence type="ECO:0000256" key="5">
    <source>
        <dbReference type="ARBA" id="ARBA00022833"/>
    </source>
</evidence>
<dbReference type="HOGENOM" id="CLU_026673_11_0_0"/>
<dbReference type="InterPro" id="IPR020843">
    <property type="entry name" value="ER"/>
</dbReference>
<dbReference type="RefSeq" id="WP_015244017.1">
    <property type="nucleotide sequence ID" value="NC_019892.1"/>
</dbReference>
<dbReference type="GO" id="GO:0005737">
    <property type="term" value="C:cytoplasm"/>
    <property type="evidence" value="ECO:0007669"/>
    <property type="project" value="TreeGrafter"/>
</dbReference>
<dbReference type="STRING" id="886293.Sinac_0393"/>
<dbReference type="Pfam" id="PF00107">
    <property type="entry name" value="ADH_zinc_N"/>
    <property type="match status" value="1"/>
</dbReference>
<dbReference type="SUPFAM" id="SSF50129">
    <property type="entry name" value="GroES-like"/>
    <property type="match status" value="1"/>
</dbReference>
<dbReference type="Gene3D" id="3.90.180.10">
    <property type="entry name" value="Medium-chain alcohol dehydrogenases, catalytic domain"/>
    <property type="match status" value="1"/>
</dbReference>
<evidence type="ECO:0000256" key="7">
    <source>
        <dbReference type="ARBA" id="ARBA00023027"/>
    </source>
</evidence>
<dbReference type="AlphaFoldDB" id="L0D6E6"/>
<dbReference type="SUPFAM" id="SSF51735">
    <property type="entry name" value="NAD(P)-binding Rossmann-fold domains"/>
    <property type="match status" value="1"/>
</dbReference>
<evidence type="ECO:0000256" key="2">
    <source>
        <dbReference type="ARBA" id="ARBA00008072"/>
    </source>
</evidence>
<dbReference type="GO" id="GO:0046872">
    <property type="term" value="F:metal ion binding"/>
    <property type="evidence" value="ECO:0007669"/>
    <property type="project" value="UniProtKB-KW"/>
</dbReference>
<reference evidence="9 10" key="1">
    <citation type="submission" date="2012-02" db="EMBL/GenBank/DDBJ databases">
        <title>Complete sequence of chromosome of Singulisphaera acidiphila DSM 18658.</title>
        <authorList>
            <consortium name="US DOE Joint Genome Institute (JGI-PGF)"/>
            <person name="Lucas S."/>
            <person name="Copeland A."/>
            <person name="Lapidus A."/>
            <person name="Glavina del Rio T."/>
            <person name="Dalin E."/>
            <person name="Tice H."/>
            <person name="Bruce D."/>
            <person name="Goodwin L."/>
            <person name="Pitluck S."/>
            <person name="Peters L."/>
            <person name="Ovchinnikova G."/>
            <person name="Chertkov O."/>
            <person name="Kyrpides N."/>
            <person name="Mavromatis K."/>
            <person name="Ivanova N."/>
            <person name="Brettin T."/>
            <person name="Detter J.C."/>
            <person name="Han C."/>
            <person name="Larimer F."/>
            <person name="Land M."/>
            <person name="Hauser L."/>
            <person name="Markowitz V."/>
            <person name="Cheng J.-F."/>
            <person name="Hugenholtz P."/>
            <person name="Woyke T."/>
            <person name="Wu D."/>
            <person name="Tindall B."/>
            <person name="Pomrenke H."/>
            <person name="Brambilla E."/>
            <person name="Klenk H.-P."/>
            <person name="Eisen J.A."/>
        </authorList>
    </citation>
    <scope>NUCLEOTIDE SEQUENCE [LARGE SCALE GENOMIC DNA]</scope>
    <source>
        <strain evidence="10">ATCC BAA-1392 / DSM 18658 / VKM B-2454 / MOB10</strain>
    </source>
</reference>
<dbReference type="GO" id="GO:0004022">
    <property type="term" value="F:alcohol dehydrogenase (NAD+) activity"/>
    <property type="evidence" value="ECO:0007669"/>
    <property type="project" value="UniProtKB-EC"/>
</dbReference>
<dbReference type="Pfam" id="PF08240">
    <property type="entry name" value="ADH_N"/>
    <property type="match status" value="1"/>
</dbReference>
<comment type="similarity">
    <text evidence="2">Belongs to the zinc-containing alcohol dehydrogenase family.</text>
</comment>
<keyword evidence="4" id="KW-0479">Metal-binding</keyword>
<dbReference type="KEGG" id="saci:Sinac_0393"/>
<keyword evidence="7" id="KW-0520">NAD</keyword>
<dbReference type="PANTHER" id="PTHR42940">
    <property type="entry name" value="ALCOHOL DEHYDROGENASE 1-RELATED"/>
    <property type="match status" value="1"/>
</dbReference>
<comment type="cofactor">
    <cofactor evidence="1">
        <name>Zn(2+)</name>
        <dbReference type="ChEBI" id="CHEBI:29105"/>
    </cofactor>
</comment>
<name>L0D6E6_SINAD</name>
<dbReference type="InterPro" id="IPR013149">
    <property type="entry name" value="ADH-like_C"/>
</dbReference>
<evidence type="ECO:0000256" key="3">
    <source>
        <dbReference type="ARBA" id="ARBA00013190"/>
    </source>
</evidence>
<keyword evidence="6" id="KW-0560">Oxidoreductase</keyword>
<dbReference type="InterPro" id="IPR013154">
    <property type="entry name" value="ADH-like_N"/>
</dbReference>
<evidence type="ECO:0000256" key="4">
    <source>
        <dbReference type="ARBA" id="ARBA00022723"/>
    </source>
</evidence>
<dbReference type="NCBIfam" id="TIGR03366">
    <property type="entry name" value="HpnZ_proposed"/>
    <property type="match status" value="1"/>
</dbReference>
<evidence type="ECO:0000259" key="8">
    <source>
        <dbReference type="SMART" id="SM00829"/>
    </source>
</evidence>
<organism evidence="9 10">
    <name type="scientific">Singulisphaera acidiphila (strain ATCC BAA-1392 / DSM 18658 / VKM B-2454 / MOB10)</name>
    <dbReference type="NCBI Taxonomy" id="886293"/>
    <lineage>
        <taxon>Bacteria</taxon>
        <taxon>Pseudomonadati</taxon>
        <taxon>Planctomycetota</taxon>
        <taxon>Planctomycetia</taxon>
        <taxon>Isosphaerales</taxon>
        <taxon>Isosphaeraceae</taxon>
        <taxon>Singulisphaera</taxon>
    </lineage>
</organism>
<dbReference type="SMART" id="SM00829">
    <property type="entry name" value="PKS_ER"/>
    <property type="match status" value="1"/>
</dbReference>
<dbReference type="EMBL" id="CP003364">
    <property type="protein sequence ID" value="AGA24832.1"/>
    <property type="molecule type" value="Genomic_DNA"/>
</dbReference>
<feature type="domain" description="Enoyl reductase (ER)" evidence="8">
    <location>
        <begin position="13"/>
        <end position="319"/>
    </location>
</feature>
<proteinExistence type="inferred from homology"/>
<dbReference type="eggNOG" id="COG1063">
    <property type="taxonomic scope" value="Bacteria"/>
</dbReference>
<dbReference type="InterPro" id="IPR017743">
    <property type="entry name" value="ADH_phosphonate_catab-assoc"/>
</dbReference>
<accession>L0D6E6</accession>
<dbReference type="InterPro" id="IPR036291">
    <property type="entry name" value="NAD(P)-bd_dom_sf"/>
</dbReference>
<evidence type="ECO:0000313" key="9">
    <source>
        <dbReference type="EMBL" id="AGA24832.1"/>
    </source>
</evidence>
<dbReference type="Proteomes" id="UP000010798">
    <property type="component" value="Chromosome"/>
</dbReference>
<protein>
    <recommendedName>
        <fullName evidence="3">alcohol dehydrogenase</fullName>
        <ecNumber evidence="3">1.1.1.1</ecNumber>
    </recommendedName>
</protein>